<dbReference type="InterPro" id="IPR029063">
    <property type="entry name" value="SAM-dependent_MTases_sf"/>
</dbReference>
<dbReference type="EMBL" id="CP039690">
    <property type="protein sequence ID" value="QCI65615.1"/>
    <property type="molecule type" value="Genomic_DNA"/>
</dbReference>
<feature type="domain" description="DNA methylase N-4/N-6" evidence="5">
    <location>
        <begin position="176"/>
        <end position="232"/>
    </location>
</feature>
<dbReference type="EC" id="2.1.1.-" evidence="4"/>
<dbReference type="AlphaFoldDB" id="A0A4D7B2U6"/>
<sequence>MSRFEIRSIGSATLYRGDALEVLTTLAPGSIGDVLTDPPYSSGGNVRDKAQATSAKYQSSEHRGLYPEFQGDTRDQRSYLAWSTLWMGRARDLVAPGGMIAAFSDWRQVPVTSDALQCAGWVWRGIVTWDKTERSRPQLGRYRNQTEFAVWGTNGPRPLVGATAPGVIREPVPKVKHHIAGKPVELMDGLMTIMKGPVLDPFMGSGTVGVACAARGIPYVGIEVDPTYFEIACRRIEETQCGPP</sequence>
<dbReference type="GO" id="GO:0003677">
    <property type="term" value="F:DNA binding"/>
    <property type="evidence" value="ECO:0007669"/>
    <property type="project" value="InterPro"/>
</dbReference>
<dbReference type="RefSeq" id="WP_136961061.1">
    <property type="nucleotide sequence ID" value="NZ_CP039690.1"/>
</dbReference>
<dbReference type="SUPFAM" id="SSF53335">
    <property type="entry name" value="S-adenosyl-L-methionine-dependent methyltransferases"/>
    <property type="match status" value="1"/>
</dbReference>
<dbReference type="GO" id="GO:0008170">
    <property type="term" value="F:N-methyltransferase activity"/>
    <property type="evidence" value="ECO:0007669"/>
    <property type="project" value="InterPro"/>
</dbReference>
<keyword evidence="2 6" id="KW-0808">Transferase</keyword>
<keyword evidence="7" id="KW-1185">Reference proteome</keyword>
<evidence type="ECO:0000259" key="5">
    <source>
        <dbReference type="Pfam" id="PF01555"/>
    </source>
</evidence>
<accession>A0A4D7B2U6</accession>
<evidence type="ECO:0000256" key="3">
    <source>
        <dbReference type="ARBA" id="ARBA00047942"/>
    </source>
</evidence>
<dbReference type="PRINTS" id="PR00508">
    <property type="entry name" value="S21N4MTFRASE"/>
</dbReference>
<dbReference type="OrthoDB" id="9773571at2"/>
<keyword evidence="1 6" id="KW-0489">Methyltransferase</keyword>
<dbReference type="GO" id="GO:0032259">
    <property type="term" value="P:methylation"/>
    <property type="evidence" value="ECO:0007669"/>
    <property type="project" value="UniProtKB-KW"/>
</dbReference>
<name>A0A4D7B2U6_9HYPH</name>
<evidence type="ECO:0000313" key="6">
    <source>
        <dbReference type="EMBL" id="QCI65615.1"/>
    </source>
</evidence>
<dbReference type="InterPro" id="IPR001091">
    <property type="entry name" value="RM_Methyltransferase"/>
</dbReference>
<reference evidence="6 7" key="1">
    <citation type="submission" date="2019-04" db="EMBL/GenBank/DDBJ databases">
        <title>Phreatobacter aquaticus sp. nov.</title>
        <authorList>
            <person name="Choi A."/>
        </authorList>
    </citation>
    <scope>NUCLEOTIDE SEQUENCE [LARGE SCALE GENOMIC DNA]</scope>
    <source>
        <strain evidence="6 7">KCTC 52518</strain>
    </source>
</reference>
<dbReference type="Proteomes" id="UP000298781">
    <property type="component" value="Chromosome"/>
</dbReference>
<organism evidence="6 7">
    <name type="scientific">Phreatobacter stygius</name>
    <dbReference type="NCBI Taxonomy" id="1940610"/>
    <lineage>
        <taxon>Bacteria</taxon>
        <taxon>Pseudomonadati</taxon>
        <taxon>Pseudomonadota</taxon>
        <taxon>Alphaproteobacteria</taxon>
        <taxon>Hyphomicrobiales</taxon>
        <taxon>Phreatobacteraceae</taxon>
        <taxon>Phreatobacter</taxon>
    </lineage>
</organism>
<comment type="catalytic activity">
    <reaction evidence="3">
        <text>a 2'-deoxyadenosine in DNA + S-adenosyl-L-methionine = an N(6)-methyl-2'-deoxyadenosine in DNA + S-adenosyl-L-homocysteine + H(+)</text>
        <dbReference type="Rhea" id="RHEA:15197"/>
        <dbReference type="Rhea" id="RHEA-COMP:12418"/>
        <dbReference type="Rhea" id="RHEA-COMP:12419"/>
        <dbReference type="ChEBI" id="CHEBI:15378"/>
        <dbReference type="ChEBI" id="CHEBI:57856"/>
        <dbReference type="ChEBI" id="CHEBI:59789"/>
        <dbReference type="ChEBI" id="CHEBI:90615"/>
        <dbReference type="ChEBI" id="CHEBI:90616"/>
        <dbReference type="EC" id="2.1.1.72"/>
    </reaction>
</comment>
<gene>
    <name evidence="6" type="ORF">E8M01_16225</name>
</gene>
<evidence type="ECO:0000256" key="2">
    <source>
        <dbReference type="ARBA" id="ARBA00022679"/>
    </source>
</evidence>
<evidence type="ECO:0000256" key="4">
    <source>
        <dbReference type="RuleBase" id="RU362026"/>
    </source>
</evidence>
<evidence type="ECO:0000313" key="7">
    <source>
        <dbReference type="Proteomes" id="UP000298781"/>
    </source>
</evidence>
<protein>
    <recommendedName>
        <fullName evidence="4">Methyltransferase</fullName>
        <ecNumber evidence="4">2.1.1.-</ecNumber>
    </recommendedName>
</protein>
<comment type="similarity">
    <text evidence="4">Belongs to the N(4)/N(6)-methyltransferase family.</text>
</comment>
<feature type="domain" description="DNA methylase N-4/N-6" evidence="5">
    <location>
        <begin position="34"/>
        <end position="153"/>
    </location>
</feature>
<proteinExistence type="inferred from homology"/>
<dbReference type="Pfam" id="PF01555">
    <property type="entry name" value="N6_N4_Mtase"/>
    <property type="match status" value="2"/>
</dbReference>
<dbReference type="Gene3D" id="3.40.50.150">
    <property type="entry name" value="Vaccinia Virus protein VP39"/>
    <property type="match status" value="1"/>
</dbReference>
<dbReference type="InterPro" id="IPR002941">
    <property type="entry name" value="DNA_methylase_N4/N6"/>
</dbReference>
<dbReference type="REBASE" id="310276">
    <property type="entry name" value="M.Pst52518ORF16225P"/>
</dbReference>
<dbReference type="KEGG" id="pstg:E8M01_16225"/>
<evidence type="ECO:0000256" key="1">
    <source>
        <dbReference type="ARBA" id="ARBA00022603"/>
    </source>
</evidence>
<dbReference type="GO" id="GO:0009007">
    <property type="term" value="F:site-specific DNA-methyltransferase (adenine-specific) activity"/>
    <property type="evidence" value="ECO:0007669"/>
    <property type="project" value="UniProtKB-EC"/>
</dbReference>